<dbReference type="EMBL" id="JAVRBK010000010">
    <property type="protein sequence ID" value="KAK5638586.1"/>
    <property type="molecule type" value="Genomic_DNA"/>
</dbReference>
<dbReference type="Proteomes" id="UP001329430">
    <property type="component" value="Chromosome 10"/>
</dbReference>
<name>A0AAN7ZFD7_9COLE</name>
<comment type="caution">
    <text evidence="2">The sequence shown here is derived from an EMBL/GenBank/DDBJ whole genome shotgun (WGS) entry which is preliminary data.</text>
</comment>
<evidence type="ECO:0000313" key="3">
    <source>
        <dbReference type="Proteomes" id="UP001329430"/>
    </source>
</evidence>
<protein>
    <submittedName>
        <fullName evidence="2">Uncharacterized protein</fullName>
    </submittedName>
</protein>
<gene>
    <name evidence="2" type="ORF">RI129_012881</name>
</gene>
<evidence type="ECO:0000256" key="1">
    <source>
        <dbReference type="SAM" id="MobiDB-lite"/>
    </source>
</evidence>
<feature type="region of interest" description="Disordered" evidence="1">
    <location>
        <begin position="163"/>
        <end position="206"/>
    </location>
</feature>
<feature type="compositionally biased region" description="Basic and acidic residues" evidence="1">
    <location>
        <begin position="182"/>
        <end position="191"/>
    </location>
</feature>
<feature type="region of interest" description="Disordered" evidence="1">
    <location>
        <begin position="92"/>
        <end position="127"/>
    </location>
</feature>
<keyword evidence="3" id="KW-1185">Reference proteome</keyword>
<feature type="compositionally biased region" description="Polar residues" evidence="1">
    <location>
        <begin position="163"/>
        <end position="181"/>
    </location>
</feature>
<sequence>MSGSKDILMSNNEKIIKCITDLKNQRNELDFVINNQQEEKLKLQTEAERITFKLGIIKNYDKTIKQAEESYAEIIKVSGQLLKSIQKNVSELEETMDKKTSTEDQSSTQSSTTPPTHRGNQTARSNFIPPSVLFRAIQRYHIKRPSKACVAPLIEIFNGCREQTNQHPKTPSETGTVSGQRNDTRTREGTRQPEVNPTNIPKQTRSRWIGKPKVRFRIE</sequence>
<proteinExistence type="predicted"/>
<organism evidence="2 3">
    <name type="scientific">Pyrocoelia pectoralis</name>
    <dbReference type="NCBI Taxonomy" id="417401"/>
    <lineage>
        <taxon>Eukaryota</taxon>
        <taxon>Metazoa</taxon>
        <taxon>Ecdysozoa</taxon>
        <taxon>Arthropoda</taxon>
        <taxon>Hexapoda</taxon>
        <taxon>Insecta</taxon>
        <taxon>Pterygota</taxon>
        <taxon>Neoptera</taxon>
        <taxon>Endopterygota</taxon>
        <taxon>Coleoptera</taxon>
        <taxon>Polyphaga</taxon>
        <taxon>Elateriformia</taxon>
        <taxon>Elateroidea</taxon>
        <taxon>Lampyridae</taxon>
        <taxon>Lampyrinae</taxon>
        <taxon>Pyrocoelia</taxon>
    </lineage>
</organism>
<reference evidence="2 3" key="1">
    <citation type="journal article" date="2024" name="Insects">
        <title>An Improved Chromosome-Level Genome Assembly of the Firefly Pyrocoelia pectoralis.</title>
        <authorList>
            <person name="Fu X."/>
            <person name="Meyer-Rochow V.B."/>
            <person name="Ballantyne L."/>
            <person name="Zhu X."/>
        </authorList>
    </citation>
    <scope>NUCLEOTIDE SEQUENCE [LARGE SCALE GENOMIC DNA]</scope>
    <source>
        <strain evidence="2">XCY_ONT2</strain>
    </source>
</reference>
<evidence type="ECO:0000313" key="2">
    <source>
        <dbReference type="EMBL" id="KAK5638586.1"/>
    </source>
</evidence>
<dbReference type="AlphaFoldDB" id="A0AAN7ZFD7"/>
<accession>A0AAN7ZFD7</accession>
<feature type="compositionally biased region" description="Polar residues" evidence="1">
    <location>
        <begin position="193"/>
        <end position="203"/>
    </location>
</feature>
<feature type="compositionally biased region" description="Low complexity" evidence="1">
    <location>
        <begin position="103"/>
        <end position="116"/>
    </location>
</feature>